<dbReference type="AlphaFoldDB" id="A0A1L0FSS6"/>
<keyword evidence="3" id="KW-1185">Reference proteome</keyword>
<name>A0A1L0FSS6_9ASCO</name>
<evidence type="ECO:0000313" key="3">
    <source>
        <dbReference type="Proteomes" id="UP000182334"/>
    </source>
</evidence>
<dbReference type="EMBL" id="LT635756">
    <property type="protein sequence ID" value="SGZ47177.1"/>
    <property type="molecule type" value="Genomic_DNA"/>
</dbReference>
<organism evidence="2 3">
    <name type="scientific">Sungouiella intermedia</name>
    <dbReference type="NCBI Taxonomy" id="45354"/>
    <lineage>
        <taxon>Eukaryota</taxon>
        <taxon>Fungi</taxon>
        <taxon>Dikarya</taxon>
        <taxon>Ascomycota</taxon>
        <taxon>Saccharomycotina</taxon>
        <taxon>Pichiomycetes</taxon>
        <taxon>Metschnikowiaceae</taxon>
        <taxon>Sungouiella</taxon>
    </lineage>
</organism>
<dbReference type="InterPro" id="IPR052942">
    <property type="entry name" value="LPS_cholinephosphotransferase"/>
</dbReference>
<dbReference type="GO" id="GO:0009100">
    <property type="term" value="P:glycoprotein metabolic process"/>
    <property type="evidence" value="ECO:0007669"/>
    <property type="project" value="UniProtKB-ARBA"/>
</dbReference>
<dbReference type="STRING" id="45354.A0A1L0FSS6"/>
<dbReference type="PANTHER" id="PTHR43404">
    <property type="entry name" value="LIPOPOLYSACCHARIDE CHOLINEPHOSPHOTRANSFERASE LICD"/>
    <property type="match status" value="1"/>
</dbReference>
<feature type="domain" description="LicD/FKTN/FKRP nucleotidyltransferase" evidence="1">
    <location>
        <begin position="323"/>
        <end position="433"/>
    </location>
</feature>
<evidence type="ECO:0000313" key="2">
    <source>
        <dbReference type="EMBL" id="SGZ47177.1"/>
    </source>
</evidence>
<proteinExistence type="predicted"/>
<dbReference type="Proteomes" id="UP000182334">
    <property type="component" value="Chromosome I"/>
</dbReference>
<dbReference type="InterPro" id="IPR007074">
    <property type="entry name" value="LicD/FKTN/FKRP_NTP_transf"/>
</dbReference>
<accession>A0A1L0FSS6</accession>
<protein>
    <submittedName>
        <fullName evidence="2">CIC11C00000004739</fullName>
    </submittedName>
</protein>
<dbReference type="Pfam" id="PF04991">
    <property type="entry name" value="LicD"/>
    <property type="match status" value="1"/>
</dbReference>
<dbReference type="PANTHER" id="PTHR43404:SF1">
    <property type="entry name" value="MNN4P"/>
    <property type="match status" value="1"/>
</dbReference>
<gene>
    <name evidence="2" type="ORF">SAMEA4029010_CIC11G00000004739</name>
</gene>
<reference evidence="2 3" key="1">
    <citation type="submission" date="2016-10" db="EMBL/GenBank/DDBJ databases">
        <authorList>
            <person name="de Groot N.N."/>
        </authorList>
    </citation>
    <scope>NUCLEOTIDE SEQUENCE [LARGE SCALE GENOMIC DNA]</scope>
    <source>
        <strain evidence="2 3">CBS 141442</strain>
    </source>
</reference>
<dbReference type="OrthoDB" id="444255at2759"/>
<sequence>MCITKFYQRRLVLVFFMLVLALLLFVRSLCQNIPDSRLDANTLAMHRASSFNPRSLVFCIYSYINSVSNLESHHASNVVNVAHLGNRDGVYFHWDDWVDLSPANKHLDHSRTLYPDGKCDASLKEFSSVNPYFMESYNTKVLRGMVNLYCVKDIPKRILAATDSGFVEVPVLGRKRIGQGGMPRKISKESVVKKMEDSELALSYSDQAESVLRFHPYKRFQREIDIEPQDFIFDPEQQIFALKDALNKNTILGDDLQYLQFLETSNAEVDSADRFFKYPWIYTDVIAGRSHHTSFPFFKRYISNRERQSVLHHLVRVWFKFAESQNVNSWVNYGSLLGWVYNGVNMPWDTDIDVQLPIAQLDRLSRKFNSTIIIENPRDGNAKYLFEVSPTYIRQGNGRNFIDARFIDINSGLYIDLSALSHTTHQPPPAFYKSHESQSDMSRLKSMPVHCKNWNWHSLDELLPIRHTFFEGASVYIPRNVLTILDRKYGADSYTTKLTFNNHRYRLDLRLWVPENECTRACGAALTLFGSAKWLSKCRSQWLEDEMKIVAQSAERHTQLNLGPDAPADYSISSYEDLPIARKDAWDYYNDINNKAVSNSNWYIAS</sequence>
<evidence type="ECO:0000259" key="1">
    <source>
        <dbReference type="Pfam" id="PF04991"/>
    </source>
</evidence>